<feature type="compositionally biased region" description="Polar residues" evidence="1">
    <location>
        <begin position="235"/>
        <end position="253"/>
    </location>
</feature>
<dbReference type="OrthoDB" id="10322220at2759"/>
<feature type="region of interest" description="Disordered" evidence="1">
    <location>
        <begin position="68"/>
        <end position="199"/>
    </location>
</feature>
<name>A0A9W8ANU9_9FUNG</name>
<dbReference type="EMBL" id="JANBPY010003285">
    <property type="protein sequence ID" value="KAJ1952189.1"/>
    <property type="molecule type" value="Genomic_DNA"/>
</dbReference>
<sequence>NHSNYESLFLDLLLNHDAVTLGLYRSVRRANGLSSMCVLVNPTPDTPLQWSDRAYIICQSRPMWAMTTTPSVNPSRRGSAQHDAKLPRISEAEERTTGIAGPSSPLNQPSPGHNRGEPHYPAGRLSTQRPGGYMVRPPPESEEHSVASSLSTYYLGIAPPSRGTPSLSRNSRENTRVSPDRYPSATLPYPRALTAQNTRLTQRRNSLAEYLVRPPLFDSSSPSKVAHPGNVVTLPPSQSGNTGKPITSISAPTSRRKPKPMLSSGGDPLSVPPVDFVRPQGRAADDTREDRDDEGIPPLSLWD</sequence>
<protein>
    <submittedName>
        <fullName evidence="2">Uncharacterized protein</fullName>
    </submittedName>
</protein>
<feature type="compositionally biased region" description="Basic and acidic residues" evidence="1">
    <location>
        <begin position="80"/>
        <end position="96"/>
    </location>
</feature>
<evidence type="ECO:0000256" key="1">
    <source>
        <dbReference type="SAM" id="MobiDB-lite"/>
    </source>
</evidence>
<gene>
    <name evidence="2" type="ORF">IWQ62_006281</name>
</gene>
<reference evidence="2" key="1">
    <citation type="submission" date="2022-07" db="EMBL/GenBank/DDBJ databases">
        <title>Phylogenomic reconstructions and comparative analyses of Kickxellomycotina fungi.</title>
        <authorList>
            <person name="Reynolds N.K."/>
            <person name="Stajich J.E."/>
            <person name="Barry K."/>
            <person name="Grigoriev I.V."/>
            <person name="Crous P."/>
            <person name="Smith M.E."/>
        </authorList>
    </citation>
    <scope>NUCLEOTIDE SEQUENCE</scope>
    <source>
        <strain evidence="2">RSA 1196</strain>
    </source>
</reference>
<dbReference type="AlphaFoldDB" id="A0A9W8ANU9"/>
<feature type="compositionally biased region" description="Polar residues" evidence="1">
    <location>
        <begin position="68"/>
        <end position="78"/>
    </location>
</feature>
<feature type="non-terminal residue" evidence="2">
    <location>
        <position position="1"/>
    </location>
</feature>
<comment type="caution">
    <text evidence="2">The sequence shown here is derived from an EMBL/GenBank/DDBJ whole genome shotgun (WGS) entry which is preliminary data.</text>
</comment>
<proteinExistence type="predicted"/>
<evidence type="ECO:0000313" key="3">
    <source>
        <dbReference type="Proteomes" id="UP001150925"/>
    </source>
</evidence>
<organism evidence="2 3">
    <name type="scientific">Dispira parvispora</name>
    <dbReference type="NCBI Taxonomy" id="1520584"/>
    <lineage>
        <taxon>Eukaryota</taxon>
        <taxon>Fungi</taxon>
        <taxon>Fungi incertae sedis</taxon>
        <taxon>Zoopagomycota</taxon>
        <taxon>Kickxellomycotina</taxon>
        <taxon>Dimargaritomycetes</taxon>
        <taxon>Dimargaritales</taxon>
        <taxon>Dimargaritaceae</taxon>
        <taxon>Dispira</taxon>
    </lineage>
</organism>
<accession>A0A9W8ANU9</accession>
<feature type="compositionally biased region" description="Basic and acidic residues" evidence="1">
    <location>
        <begin position="170"/>
        <end position="179"/>
    </location>
</feature>
<feature type="region of interest" description="Disordered" evidence="1">
    <location>
        <begin position="217"/>
        <end position="303"/>
    </location>
</feature>
<keyword evidence="3" id="KW-1185">Reference proteome</keyword>
<dbReference type="Proteomes" id="UP001150925">
    <property type="component" value="Unassembled WGS sequence"/>
</dbReference>
<evidence type="ECO:0000313" key="2">
    <source>
        <dbReference type="EMBL" id="KAJ1952189.1"/>
    </source>
</evidence>